<dbReference type="KEGG" id="dvl:Dvul_2713"/>
<evidence type="ECO:0000313" key="3">
    <source>
        <dbReference type="Proteomes" id="UP000009173"/>
    </source>
</evidence>
<accession>A0A0H3AAQ0</accession>
<dbReference type="Proteomes" id="UP000009173">
    <property type="component" value="Chromosome"/>
</dbReference>
<gene>
    <name evidence="2" type="ordered locus">Dvul_2713</name>
</gene>
<evidence type="ECO:0000313" key="2">
    <source>
        <dbReference type="EMBL" id="ABM29724.1"/>
    </source>
</evidence>
<sequence length="219" mass="24073">MQAFYNLLIGPGAWIAFAVFLGGCAWRLSTMGALARRKDMVAVAYMESKHSLNSIMHWVTPFATLGWRENPAMTVATFAFHISIVLLALFAPGHAIMWDYAFGVGVWALPEAVADILTIVALAACGFFAWRRLSDPTVSFVTRPMDWLVLGLAAVPLLTGILAKYVMTQNLVFATLHVLSGEAMLVALPFTRLSHAVFSVFTRAYIGSEFGAVRHCKDW</sequence>
<feature type="transmembrane region" description="Helical" evidence="1">
    <location>
        <begin position="145"/>
        <end position="165"/>
    </location>
</feature>
<dbReference type="EMBL" id="CP000527">
    <property type="protein sequence ID" value="ABM29724.1"/>
    <property type="molecule type" value="Genomic_DNA"/>
</dbReference>
<dbReference type="AlphaFoldDB" id="A0A0H3AAQ0"/>
<reference evidence="3" key="1">
    <citation type="journal article" date="2009" name="Environ. Microbiol.">
        <title>Contribution of mobile genetic elements to Desulfovibrio vulgaris genome plasticity.</title>
        <authorList>
            <person name="Walker C.B."/>
            <person name="Stolyar S."/>
            <person name="Chivian D."/>
            <person name="Pinel N."/>
            <person name="Gabster J.A."/>
            <person name="Dehal P.S."/>
            <person name="He Z."/>
            <person name="Yang Z.K."/>
            <person name="Yen H.C."/>
            <person name="Zhou J."/>
            <person name="Wall J.D."/>
            <person name="Hazen T.C."/>
            <person name="Arkin A.P."/>
            <person name="Stahl D.A."/>
        </authorList>
    </citation>
    <scope>NUCLEOTIDE SEQUENCE [LARGE SCALE GENOMIC DNA]</scope>
    <source>
        <strain evidence="3">DP4</strain>
    </source>
</reference>
<evidence type="ECO:0000256" key="1">
    <source>
        <dbReference type="SAM" id="Phobius"/>
    </source>
</evidence>
<evidence type="ECO:0008006" key="4">
    <source>
        <dbReference type="Google" id="ProtNLM"/>
    </source>
</evidence>
<keyword evidence="1" id="KW-1133">Transmembrane helix</keyword>
<feature type="transmembrane region" description="Helical" evidence="1">
    <location>
        <begin position="6"/>
        <end position="28"/>
    </location>
</feature>
<dbReference type="SUPFAM" id="SSF103501">
    <property type="entry name" value="Respiratory nitrate reductase 1 gamma chain"/>
    <property type="match status" value="1"/>
</dbReference>
<protein>
    <recommendedName>
        <fullName evidence="4">Nitrate reductase</fullName>
    </recommendedName>
</protein>
<feature type="transmembrane region" description="Helical" evidence="1">
    <location>
        <begin position="72"/>
        <end position="92"/>
    </location>
</feature>
<proteinExistence type="predicted"/>
<organism evidence="2 3">
    <name type="scientific">Nitratidesulfovibrio vulgaris (strain DP4)</name>
    <name type="common">Desulfovibrio vulgaris</name>
    <dbReference type="NCBI Taxonomy" id="391774"/>
    <lineage>
        <taxon>Bacteria</taxon>
        <taxon>Pseudomonadati</taxon>
        <taxon>Thermodesulfobacteriota</taxon>
        <taxon>Desulfovibrionia</taxon>
        <taxon>Desulfovibrionales</taxon>
        <taxon>Desulfovibrionaceae</taxon>
        <taxon>Nitratidesulfovibrio</taxon>
    </lineage>
</organism>
<dbReference type="InterPro" id="IPR036197">
    <property type="entry name" value="NarG-like_sf"/>
</dbReference>
<keyword evidence="1" id="KW-0472">Membrane</keyword>
<dbReference type="Gene3D" id="1.20.950.20">
    <property type="entry name" value="Transmembrane di-heme cytochromes, Chain C"/>
    <property type="match status" value="1"/>
</dbReference>
<feature type="transmembrane region" description="Helical" evidence="1">
    <location>
        <begin position="112"/>
        <end position="133"/>
    </location>
</feature>
<dbReference type="NCBIfam" id="NF045723">
    <property type="entry name" value="memb_anch_TmcC"/>
    <property type="match status" value="1"/>
</dbReference>
<dbReference type="RefSeq" id="WP_011793033.1">
    <property type="nucleotide sequence ID" value="NC_008751.1"/>
</dbReference>
<name>A0A0H3AAQ0_NITV4</name>
<dbReference type="HOGENOM" id="CLU_107083_0_0_7"/>
<keyword evidence="1" id="KW-0812">Transmembrane</keyword>